<reference evidence="2 3" key="1">
    <citation type="submission" date="2019-02" db="EMBL/GenBank/DDBJ databases">
        <title>Deep-cultivation of Planctomycetes and their phenomic and genomic characterization uncovers novel biology.</title>
        <authorList>
            <person name="Wiegand S."/>
            <person name="Jogler M."/>
            <person name="Boedeker C."/>
            <person name="Pinto D."/>
            <person name="Vollmers J."/>
            <person name="Rivas-Marin E."/>
            <person name="Kohn T."/>
            <person name="Peeters S.H."/>
            <person name="Heuer A."/>
            <person name="Rast P."/>
            <person name="Oberbeckmann S."/>
            <person name="Bunk B."/>
            <person name="Jeske O."/>
            <person name="Meyerdierks A."/>
            <person name="Storesund J.E."/>
            <person name="Kallscheuer N."/>
            <person name="Luecker S."/>
            <person name="Lage O.M."/>
            <person name="Pohl T."/>
            <person name="Merkel B.J."/>
            <person name="Hornburger P."/>
            <person name="Mueller R.-W."/>
            <person name="Bruemmer F."/>
            <person name="Labrenz M."/>
            <person name="Spormann A.M."/>
            <person name="Op den Camp H."/>
            <person name="Overmann J."/>
            <person name="Amann R."/>
            <person name="Jetten M.S.M."/>
            <person name="Mascher T."/>
            <person name="Medema M.H."/>
            <person name="Devos D.P."/>
            <person name="Kaster A.-K."/>
            <person name="Ovreas L."/>
            <person name="Rohde M."/>
            <person name="Galperin M.Y."/>
            <person name="Jogler C."/>
        </authorList>
    </citation>
    <scope>NUCLEOTIDE SEQUENCE [LARGE SCALE GENOMIC DNA]</scope>
    <source>
        <strain evidence="2 3">HG66A1</strain>
    </source>
</reference>
<evidence type="ECO:0000313" key="3">
    <source>
        <dbReference type="Proteomes" id="UP000320421"/>
    </source>
</evidence>
<feature type="chain" id="PRO_5022080260" evidence="1">
    <location>
        <begin position="30"/>
        <end position="67"/>
    </location>
</feature>
<keyword evidence="1" id="KW-0732">Signal</keyword>
<evidence type="ECO:0000256" key="1">
    <source>
        <dbReference type="SAM" id="SignalP"/>
    </source>
</evidence>
<dbReference type="RefSeq" id="WP_145190885.1">
    <property type="nucleotide sequence ID" value="NZ_CP036266.1"/>
</dbReference>
<feature type="signal peptide" evidence="1">
    <location>
        <begin position="1"/>
        <end position="29"/>
    </location>
</feature>
<dbReference type="AlphaFoldDB" id="A0A517PVR1"/>
<dbReference type="EMBL" id="CP036266">
    <property type="protein sequence ID" value="QDT23454.1"/>
    <property type="molecule type" value="Genomic_DNA"/>
</dbReference>
<proteinExistence type="predicted"/>
<protein>
    <submittedName>
        <fullName evidence="2">Uncharacterized protein</fullName>
    </submittedName>
</protein>
<dbReference type="OrthoDB" id="290569at2"/>
<name>A0A517PVR1_9PLAN</name>
<evidence type="ECO:0000313" key="2">
    <source>
        <dbReference type="EMBL" id="QDT23454.1"/>
    </source>
</evidence>
<keyword evidence="3" id="KW-1185">Reference proteome</keyword>
<dbReference type="Proteomes" id="UP000320421">
    <property type="component" value="Chromosome"/>
</dbReference>
<gene>
    <name evidence="2" type="ORF">HG66A1_52710</name>
</gene>
<sequence precursor="true">MFTMNLKKTLFGGITMVIAASLFANSVLAAEKEIVGYRLQKWKTIHFDDGQKANIHIKAVKKLGCEV</sequence>
<organism evidence="2 3">
    <name type="scientific">Gimesia chilikensis</name>
    <dbReference type="NCBI Taxonomy" id="2605989"/>
    <lineage>
        <taxon>Bacteria</taxon>
        <taxon>Pseudomonadati</taxon>
        <taxon>Planctomycetota</taxon>
        <taxon>Planctomycetia</taxon>
        <taxon>Planctomycetales</taxon>
        <taxon>Planctomycetaceae</taxon>
        <taxon>Gimesia</taxon>
    </lineage>
</organism>
<accession>A0A517PVR1</accession>